<sequence length="113" mass="12030">MSIHPLHEATFGDAHLAASLPAPLDIETQVLLRTFLVPVIENATSWPDLRKALAAKGYSIGFRHGRLVLVSSDTGQPVCTGKGLGVPLRDLAQRLGRPIVTMNPGGLTAELRA</sequence>
<name>A0A2R8AUS9_9RHOB</name>
<reference evidence="2" key="1">
    <citation type="submission" date="2018-03" db="EMBL/GenBank/DDBJ databases">
        <authorList>
            <person name="Rodrigo-Torres L."/>
            <person name="Arahal R. D."/>
            <person name="Lucena T."/>
        </authorList>
    </citation>
    <scope>NUCLEOTIDE SEQUENCE [LARGE SCALE GENOMIC DNA]</scope>
    <source>
        <strain evidence="2">CECT 8871</strain>
    </source>
</reference>
<dbReference type="Proteomes" id="UP000244904">
    <property type="component" value="Unassembled WGS sequence"/>
</dbReference>
<proteinExistence type="predicted"/>
<evidence type="ECO:0000313" key="2">
    <source>
        <dbReference type="Proteomes" id="UP000244904"/>
    </source>
</evidence>
<organism evidence="1 2">
    <name type="scientific">Pseudoprimorskyibacter insulae</name>
    <dbReference type="NCBI Taxonomy" id="1695997"/>
    <lineage>
        <taxon>Bacteria</taxon>
        <taxon>Pseudomonadati</taxon>
        <taxon>Pseudomonadota</taxon>
        <taxon>Alphaproteobacteria</taxon>
        <taxon>Rhodobacterales</taxon>
        <taxon>Paracoccaceae</taxon>
        <taxon>Pseudoprimorskyibacter</taxon>
    </lineage>
</organism>
<keyword evidence="2" id="KW-1185">Reference proteome</keyword>
<gene>
    <name evidence="1" type="ORF">PRI8871_01441</name>
</gene>
<evidence type="ECO:0000313" key="1">
    <source>
        <dbReference type="EMBL" id="SPF79644.1"/>
    </source>
</evidence>
<dbReference type="AlphaFoldDB" id="A0A2R8AUS9"/>
<dbReference type="RefSeq" id="WP_245897794.1">
    <property type="nucleotide sequence ID" value="NZ_OMOJ01000002.1"/>
</dbReference>
<protein>
    <submittedName>
        <fullName evidence="1">Uncharacterized protein</fullName>
    </submittedName>
</protein>
<accession>A0A2R8AUS9</accession>
<dbReference type="EMBL" id="OMOJ01000002">
    <property type="protein sequence ID" value="SPF79644.1"/>
    <property type="molecule type" value="Genomic_DNA"/>
</dbReference>